<dbReference type="AlphaFoldDB" id="A0ABD3CH44"/>
<dbReference type="EMBL" id="JAVIJP010000036">
    <property type="protein sequence ID" value="KAL3628844.1"/>
    <property type="molecule type" value="Genomic_DNA"/>
</dbReference>
<evidence type="ECO:0000256" key="1">
    <source>
        <dbReference type="SAM" id="MobiDB-lite"/>
    </source>
</evidence>
<dbReference type="Proteomes" id="UP001632038">
    <property type="component" value="Unassembled WGS sequence"/>
</dbReference>
<gene>
    <name evidence="2" type="ORF">CASFOL_027890</name>
</gene>
<feature type="region of interest" description="Disordered" evidence="1">
    <location>
        <begin position="1"/>
        <end position="53"/>
    </location>
</feature>
<sequence length="140" mass="15121">MADENPPEFVHSTSSDESPEPGSSGTVVPETPPSAPPAADGGGSESSCGDPPAHGDCKAIIHISWDVTVHQVHTHVNNFGDLRFFEYNYELESNEVSTVKVIYETAEMKNNLLASEFDLTDEMVKHGAGCRTGFRTADLR</sequence>
<comment type="caution">
    <text evidence="2">The sequence shown here is derived from an EMBL/GenBank/DDBJ whole genome shotgun (WGS) entry which is preliminary data.</text>
</comment>
<feature type="compositionally biased region" description="Low complexity" evidence="1">
    <location>
        <begin position="12"/>
        <end position="26"/>
    </location>
</feature>
<reference evidence="3" key="1">
    <citation type="journal article" date="2024" name="IScience">
        <title>Strigolactones Initiate the Formation of Haustorium-like Structures in Castilleja.</title>
        <authorList>
            <person name="Buerger M."/>
            <person name="Peterson D."/>
            <person name="Chory J."/>
        </authorList>
    </citation>
    <scope>NUCLEOTIDE SEQUENCE [LARGE SCALE GENOMIC DNA]</scope>
</reference>
<keyword evidence="3" id="KW-1185">Reference proteome</keyword>
<organism evidence="2 3">
    <name type="scientific">Castilleja foliolosa</name>
    <dbReference type="NCBI Taxonomy" id="1961234"/>
    <lineage>
        <taxon>Eukaryota</taxon>
        <taxon>Viridiplantae</taxon>
        <taxon>Streptophyta</taxon>
        <taxon>Embryophyta</taxon>
        <taxon>Tracheophyta</taxon>
        <taxon>Spermatophyta</taxon>
        <taxon>Magnoliopsida</taxon>
        <taxon>eudicotyledons</taxon>
        <taxon>Gunneridae</taxon>
        <taxon>Pentapetalae</taxon>
        <taxon>asterids</taxon>
        <taxon>lamiids</taxon>
        <taxon>Lamiales</taxon>
        <taxon>Orobanchaceae</taxon>
        <taxon>Pedicularideae</taxon>
        <taxon>Castillejinae</taxon>
        <taxon>Castilleja</taxon>
    </lineage>
</organism>
<name>A0ABD3CH44_9LAMI</name>
<accession>A0ABD3CH44</accession>
<protein>
    <submittedName>
        <fullName evidence="2">Uncharacterized protein</fullName>
    </submittedName>
</protein>
<proteinExistence type="predicted"/>
<evidence type="ECO:0000313" key="3">
    <source>
        <dbReference type="Proteomes" id="UP001632038"/>
    </source>
</evidence>
<evidence type="ECO:0000313" key="2">
    <source>
        <dbReference type="EMBL" id="KAL3628844.1"/>
    </source>
</evidence>